<dbReference type="Proteomes" id="UP000239480">
    <property type="component" value="Unassembled WGS sequence"/>
</dbReference>
<dbReference type="AlphaFoldDB" id="A0A2T0RIC7"/>
<evidence type="ECO:0000313" key="1">
    <source>
        <dbReference type="EMBL" id="PRY20850.1"/>
    </source>
</evidence>
<sequence>MTDRVVIKKLGKGEGSHFRYRVTWTENWGEETTEFECEDDQFRVMDEASRAMDEVEPPPEAFASISIRFHTPDGVKIVRGDDLMKHLNDDDG</sequence>
<gene>
    <name evidence="1" type="ORF">CLV78_1113</name>
</gene>
<organism evidence="1 2">
    <name type="scientific">Aliiruegeria haliotis</name>
    <dbReference type="NCBI Taxonomy" id="1280846"/>
    <lineage>
        <taxon>Bacteria</taxon>
        <taxon>Pseudomonadati</taxon>
        <taxon>Pseudomonadota</taxon>
        <taxon>Alphaproteobacteria</taxon>
        <taxon>Rhodobacterales</taxon>
        <taxon>Roseobacteraceae</taxon>
        <taxon>Aliiruegeria</taxon>
    </lineage>
</organism>
<comment type="caution">
    <text evidence="1">The sequence shown here is derived from an EMBL/GenBank/DDBJ whole genome shotgun (WGS) entry which is preliminary data.</text>
</comment>
<accession>A0A2T0RIC7</accession>
<dbReference type="RefSeq" id="WP_106207167.1">
    <property type="nucleotide sequence ID" value="NZ_PVTD01000011.1"/>
</dbReference>
<name>A0A2T0RIC7_9RHOB</name>
<evidence type="ECO:0000313" key="2">
    <source>
        <dbReference type="Proteomes" id="UP000239480"/>
    </source>
</evidence>
<reference evidence="1 2" key="1">
    <citation type="submission" date="2018-03" db="EMBL/GenBank/DDBJ databases">
        <title>Genomic Encyclopedia of Archaeal and Bacterial Type Strains, Phase II (KMG-II): from individual species to whole genera.</title>
        <authorList>
            <person name="Goeker M."/>
        </authorList>
    </citation>
    <scope>NUCLEOTIDE SEQUENCE [LARGE SCALE GENOMIC DNA]</scope>
    <source>
        <strain evidence="1 2">DSM 29328</strain>
    </source>
</reference>
<keyword evidence="2" id="KW-1185">Reference proteome</keyword>
<proteinExistence type="predicted"/>
<protein>
    <submittedName>
        <fullName evidence="1">Uncharacterized protein</fullName>
    </submittedName>
</protein>
<dbReference type="EMBL" id="PVTD01000011">
    <property type="protein sequence ID" value="PRY20850.1"/>
    <property type="molecule type" value="Genomic_DNA"/>
</dbReference>